<proteinExistence type="inferred from homology"/>
<dbReference type="InterPro" id="IPR013325">
    <property type="entry name" value="RNA_pol_sigma_r2"/>
</dbReference>
<evidence type="ECO:0000256" key="2">
    <source>
        <dbReference type="ARBA" id="ARBA00023015"/>
    </source>
</evidence>
<accession>A0A6M4IUM0</accession>
<keyword evidence="3" id="KW-0731">Sigma factor</keyword>
<dbReference type="KEGG" id="ggr:HKW67_17915"/>
<dbReference type="Pfam" id="PF04542">
    <property type="entry name" value="Sigma70_r2"/>
    <property type="match status" value="1"/>
</dbReference>
<dbReference type="Gene3D" id="1.10.1740.10">
    <property type="match status" value="1"/>
</dbReference>
<dbReference type="InterPro" id="IPR013249">
    <property type="entry name" value="RNA_pol_sigma70_r4_t2"/>
</dbReference>
<evidence type="ECO:0000256" key="4">
    <source>
        <dbReference type="ARBA" id="ARBA00023163"/>
    </source>
</evidence>
<gene>
    <name evidence="7" type="ORF">HKW67_17915</name>
</gene>
<dbReference type="GO" id="GO:0006352">
    <property type="term" value="P:DNA-templated transcription initiation"/>
    <property type="evidence" value="ECO:0007669"/>
    <property type="project" value="InterPro"/>
</dbReference>
<dbReference type="Gene3D" id="1.10.10.10">
    <property type="entry name" value="Winged helix-like DNA-binding domain superfamily/Winged helix DNA-binding domain"/>
    <property type="match status" value="1"/>
</dbReference>
<dbReference type="InterPro" id="IPR007627">
    <property type="entry name" value="RNA_pol_sigma70_r2"/>
</dbReference>
<evidence type="ECO:0000313" key="7">
    <source>
        <dbReference type="EMBL" id="QJR37257.1"/>
    </source>
</evidence>
<organism evidence="7 8">
    <name type="scientific">Gemmatimonas groenlandica</name>
    <dbReference type="NCBI Taxonomy" id="2732249"/>
    <lineage>
        <taxon>Bacteria</taxon>
        <taxon>Pseudomonadati</taxon>
        <taxon>Gemmatimonadota</taxon>
        <taxon>Gemmatimonadia</taxon>
        <taxon>Gemmatimonadales</taxon>
        <taxon>Gemmatimonadaceae</taxon>
        <taxon>Gemmatimonas</taxon>
    </lineage>
</organism>
<feature type="domain" description="RNA polymerase sigma-70 region 2" evidence="5">
    <location>
        <begin position="12"/>
        <end position="81"/>
    </location>
</feature>
<sequence>MAHGDDRAISRLYDVHSPRLFGLALALVGERADAEEVVLDAFAQAWRNACTFDGSRGSVQTWLSTITRSRALDCIRRRTRRRMANERAGTESSFSVADGEATHSRDASVLDTMLHEELQAQLNGALQLLPPEQREVIELSFLSGASHARVAEQLGLPLGTVKTRARSALRKMRTVLIGATTR</sequence>
<keyword evidence="8" id="KW-1185">Reference proteome</keyword>
<dbReference type="GO" id="GO:0016987">
    <property type="term" value="F:sigma factor activity"/>
    <property type="evidence" value="ECO:0007669"/>
    <property type="project" value="UniProtKB-KW"/>
</dbReference>
<dbReference type="NCBIfam" id="TIGR02937">
    <property type="entry name" value="sigma70-ECF"/>
    <property type="match status" value="1"/>
</dbReference>
<evidence type="ECO:0000259" key="5">
    <source>
        <dbReference type="Pfam" id="PF04542"/>
    </source>
</evidence>
<dbReference type="InterPro" id="IPR036388">
    <property type="entry name" value="WH-like_DNA-bd_sf"/>
</dbReference>
<feature type="domain" description="RNA polymerase sigma factor 70 region 4 type 2" evidence="6">
    <location>
        <begin position="122"/>
        <end position="172"/>
    </location>
</feature>
<dbReference type="Pfam" id="PF08281">
    <property type="entry name" value="Sigma70_r4_2"/>
    <property type="match status" value="1"/>
</dbReference>
<dbReference type="EMBL" id="CP053085">
    <property type="protein sequence ID" value="QJR37257.1"/>
    <property type="molecule type" value="Genomic_DNA"/>
</dbReference>
<dbReference type="SUPFAM" id="SSF88946">
    <property type="entry name" value="Sigma2 domain of RNA polymerase sigma factors"/>
    <property type="match status" value="1"/>
</dbReference>
<keyword evidence="2" id="KW-0805">Transcription regulation</keyword>
<dbReference type="PANTHER" id="PTHR43133">
    <property type="entry name" value="RNA POLYMERASE ECF-TYPE SIGMA FACTO"/>
    <property type="match status" value="1"/>
</dbReference>
<keyword evidence="4" id="KW-0804">Transcription</keyword>
<reference evidence="7 8" key="1">
    <citation type="submission" date="2020-05" db="EMBL/GenBank/DDBJ databases">
        <title>Complete genome sequence of Gemmatimonas greenlandica TET16.</title>
        <authorList>
            <person name="Zeng Y."/>
        </authorList>
    </citation>
    <scope>NUCLEOTIDE SEQUENCE [LARGE SCALE GENOMIC DNA]</scope>
    <source>
        <strain evidence="7 8">TET16</strain>
    </source>
</reference>
<comment type="similarity">
    <text evidence="1">Belongs to the sigma-70 factor family. ECF subfamily.</text>
</comment>
<evidence type="ECO:0000313" key="8">
    <source>
        <dbReference type="Proteomes" id="UP000500938"/>
    </source>
</evidence>
<dbReference type="AlphaFoldDB" id="A0A6M4IUM0"/>
<dbReference type="Proteomes" id="UP000500938">
    <property type="component" value="Chromosome"/>
</dbReference>
<dbReference type="InterPro" id="IPR014284">
    <property type="entry name" value="RNA_pol_sigma-70_dom"/>
</dbReference>
<dbReference type="CDD" id="cd06171">
    <property type="entry name" value="Sigma70_r4"/>
    <property type="match status" value="1"/>
</dbReference>
<dbReference type="InterPro" id="IPR013324">
    <property type="entry name" value="RNA_pol_sigma_r3/r4-like"/>
</dbReference>
<evidence type="ECO:0000256" key="3">
    <source>
        <dbReference type="ARBA" id="ARBA00023082"/>
    </source>
</evidence>
<protein>
    <submittedName>
        <fullName evidence="7">Sigma-70 family RNA polymerase sigma factor</fullName>
    </submittedName>
</protein>
<dbReference type="PANTHER" id="PTHR43133:SF62">
    <property type="entry name" value="RNA POLYMERASE SIGMA FACTOR SIGZ"/>
    <property type="match status" value="1"/>
</dbReference>
<name>A0A6M4IUM0_9BACT</name>
<dbReference type="GO" id="GO:0003677">
    <property type="term" value="F:DNA binding"/>
    <property type="evidence" value="ECO:0007669"/>
    <property type="project" value="InterPro"/>
</dbReference>
<evidence type="ECO:0000256" key="1">
    <source>
        <dbReference type="ARBA" id="ARBA00010641"/>
    </source>
</evidence>
<dbReference type="SUPFAM" id="SSF88659">
    <property type="entry name" value="Sigma3 and sigma4 domains of RNA polymerase sigma factors"/>
    <property type="match status" value="1"/>
</dbReference>
<evidence type="ECO:0000259" key="6">
    <source>
        <dbReference type="Pfam" id="PF08281"/>
    </source>
</evidence>
<dbReference type="InterPro" id="IPR039425">
    <property type="entry name" value="RNA_pol_sigma-70-like"/>
</dbReference>